<keyword evidence="2" id="KW-1185">Reference proteome</keyword>
<dbReference type="Pfam" id="PF08811">
    <property type="entry name" value="DUF1800"/>
    <property type="match status" value="1"/>
</dbReference>
<proteinExistence type="predicted"/>
<organism evidence="1 2">
    <name type="scientific">Parvularcula mediterranea</name>
    <dbReference type="NCBI Taxonomy" id="2732508"/>
    <lineage>
        <taxon>Bacteria</taxon>
        <taxon>Pseudomonadati</taxon>
        <taxon>Pseudomonadota</taxon>
        <taxon>Alphaproteobacteria</taxon>
        <taxon>Parvularculales</taxon>
        <taxon>Parvularculaceae</taxon>
        <taxon>Parvularcula</taxon>
    </lineage>
</organism>
<protein>
    <submittedName>
        <fullName evidence="1">DUF1800 domain-containing protein</fullName>
    </submittedName>
</protein>
<accession>A0A7Y3RL97</accession>
<dbReference type="AlphaFoldDB" id="A0A7Y3RL97"/>
<reference evidence="1 2" key="1">
    <citation type="submission" date="2020-05" db="EMBL/GenBank/DDBJ databases">
        <title>Parvularcula mediterraneae sp. nov., isolated from polypropylene straw from shallow seawater of the seashore of Laganas in Zakynthos island, Greece.</title>
        <authorList>
            <person name="Szabo I."/>
            <person name="Al-Omari J."/>
            <person name="Rado J."/>
            <person name="Szerdahelyi G.S."/>
        </authorList>
    </citation>
    <scope>NUCLEOTIDE SEQUENCE [LARGE SCALE GENOMIC DNA]</scope>
    <source>
        <strain evidence="1 2">ZS-1/3</strain>
    </source>
</reference>
<dbReference type="Proteomes" id="UP000536835">
    <property type="component" value="Unassembled WGS sequence"/>
</dbReference>
<dbReference type="PANTHER" id="PTHR43737:SF1">
    <property type="entry name" value="DUF1501 DOMAIN-CONTAINING PROTEIN"/>
    <property type="match status" value="1"/>
</dbReference>
<dbReference type="InterPro" id="IPR014917">
    <property type="entry name" value="DUF1800"/>
</dbReference>
<name>A0A7Y3RL97_9PROT</name>
<evidence type="ECO:0000313" key="2">
    <source>
        <dbReference type="Proteomes" id="UP000536835"/>
    </source>
</evidence>
<evidence type="ECO:0000313" key="1">
    <source>
        <dbReference type="EMBL" id="NNU16171.1"/>
    </source>
</evidence>
<dbReference type="RefSeq" id="WP_173198180.1">
    <property type="nucleotide sequence ID" value="NZ_JABFCX010000002.1"/>
</dbReference>
<dbReference type="PANTHER" id="PTHR43737">
    <property type="entry name" value="BLL7424 PROTEIN"/>
    <property type="match status" value="1"/>
</dbReference>
<gene>
    <name evidence="1" type="ORF">HK107_07535</name>
</gene>
<comment type="caution">
    <text evidence="1">The sequence shown here is derived from an EMBL/GenBank/DDBJ whole genome shotgun (WGS) entry which is preliminary data.</text>
</comment>
<sequence length="524" mass="58020">MSEYEAVRFLQQATFGPSKADVVELQETGIDAWIADQVTKEPVPYLDRMIEEWEIDRTRVDEVQDLFWERAIHGEDQLRQRMAFALSQIVVISLQDQLLSPRVREYGVYLDDLQEEALGNYCQLVRKVSLSPVMGIYLSHMGNKMRDSSTGIEPDENFAREVMQLFTIGLEMLDEQGQPLGEETYDINDISGLAKVFTGLTWANTRFDRPQITDDNRYIPMAGYPEFHEPGPKSFLGTTIDVGTSPVASVQAALDFLLTHPNVAPFISKQLIQKLVTSNPSPEYVGRVAEVFNAGSFELANGQVIGTGQRCDMAAVAAAILTDEEAQNTETGEREGKLRSPLLRLANVVRSFRGEQTVSTSGPIPYSGRLRSLDLDGRLEMNAFASPGVFNFYRPGFVEPGSEAGDMGLVTPEFQTQSTEAIIGYTKEVASFYAAPDLRSNGRNFAFTSSIEPLRELANDPMALATEADLILTGGKLPQDALSELASMIELVRIDPNAPEEGEFDRMRLAVAMIATSPEFLVQN</sequence>
<dbReference type="EMBL" id="JABFCX010000002">
    <property type="protein sequence ID" value="NNU16171.1"/>
    <property type="molecule type" value="Genomic_DNA"/>
</dbReference>